<dbReference type="EMBL" id="BK059131">
    <property type="protein sequence ID" value="DAE33018.1"/>
    <property type="molecule type" value="Genomic_DNA"/>
</dbReference>
<keyword evidence="1" id="KW-1133">Transmembrane helix</keyword>
<protein>
    <submittedName>
        <fullName evidence="2">Uncharacterized protein</fullName>
    </submittedName>
</protein>
<sequence>MVAAKEHIKHGFPRVIAVGGETYTVRQVSKKVRERIHTLELEAYALSGKQKEAMPLRKAKKIQRKLDTLHAKTAAYYLLGNKALFVPFLFALTWRKLMLRYEEHTATINNAALNDEEVGFSLANWENTKQQLALSMKPIGDGVRETLKRWRAAEAQAAEDATKKKAEGSK</sequence>
<keyword evidence="1" id="KW-0812">Transmembrane</keyword>
<organism evidence="2">
    <name type="scientific">virus sp. ctoYX9</name>
    <dbReference type="NCBI Taxonomy" id="2825822"/>
    <lineage>
        <taxon>Viruses</taxon>
    </lineage>
</organism>
<accession>A0A8S5RPE2</accession>
<evidence type="ECO:0000256" key="1">
    <source>
        <dbReference type="SAM" id="Phobius"/>
    </source>
</evidence>
<name>A0A8S5RPE2_9VIRU</name>
<proteinExistence type="predicted"/>
<feature type="transmembrane region" description="Helical" evidence="1">
    <location>
        <begin position="74"/>
        <end position="94"/>
    </location>
</feature>
<reference evidence="2" key="1">
    <citation type="journal article" date="2021" name="Proc. Natl. Acad. Sci. U.S.A.">
        <title>A Catalog of Tens of Thousands of Viruses from Human Metagenomes Reveals Hidden Associations with Chronic Diseases.</title>
        <authorList>
            <person name="Tisza M.J."/>
            <person name="Buck C.B."/>
        </authorList>
    </citation>
    <scope>NUCLEOTIDE SEQUENCE</scope>
    <source>
        <strain evidence="2">CtoYX9</strain>
    </source>
</reference>
<evidence type="ECO:0000313" key="2">
    <source>
        <dbReference type="EMBL" id="DAE33018.1"/>
    </source>
</evidence>
<keyword evidence="1" id="KW-0472">Membrane</keyword>